<dbReference type="RefSeq" id="XP_024331671.1">
    <property type="nucleotide sequence ID" value="XM_024476601.1"/>
</dbReference>
<gene>
    <name evidence="1" type="ORF">AAJ76_900048724</name>
</gene>
<dbReference type="AlphaFoldDB" id="A0A0F9ZEV1"/>
<accession>A0A0F9ZEV1</accession>
<protein>
    <submittedName>
        <fullName evidence="1">Tfiif-interacting ctd phosphatase</fullName>
    </submittedName>
</protein>
<evidence type="ECO:0000313" key="1">
    <source>
        <dbReference type="EMBL" id="KKO75929.1"/>
    </source>
</evidence>
<comment type="caution">
    <text evidence="1">The sequence shown here is derived from an EMBL/GenBank/DDBJ whole genome shotgun (WGS) entry which is preliminary data.</text>
</comment>
<dbReference type="OrthoDB" id="2186648at2759"/>
<organism evidence="1 2">
    <name type="scientific">Vairimorpha ceranae</name>
    <dbReference type="NCBI Taxonomy" id="40302"/>
    <lineage>
        <taxon>Eukaryota</taxon>
        <taxon>Fungi</taxon>
        <taxon>Fungi incertae sedis</taxon>
        <taxon>Microsporidia</taxon>
        <taxon>Nosematidae</taxon>
        <taxon>Vairimorpha</taxon>
    </lineage>
</organism>
<dbReference type="Proteomes" id="UP000034350">
    <property type="component" value="Unassembled WGS sequence"/>
</dbReference>
<reference evidence="1 2" key="1">
    <citation type="journal article" date="2015" name="Environ. Microbiol.">
        <title>Genome analyses suggest the presence of polyploidy and recent human-driven expansions in eight global populations of the honeybee pathogen Nosema ceranae.</title>
        <authorList>
            <person name="Pelin A."/>
            <person name="Selman M."/>
            <person name="Aris-Brosou S."/>
            <person name="Farinelli L."/>
            <person name="Corradi N."/>
        </authorList>
    </citation>
    <scope>NUCLEOTIDE SEQUENCE [LARGE SCALE GENOMIC DNA]</scope>
    <source>
        <strain evidence="1 2">PA08 1199</strain>
    </source>
</reference>
<dbReference type="VEuPathDB" id="MicrosporidiaDB:NCER_100359"/>
<evidence type="ECO:0000313" key="2">
    <source>
        <dbReference type="Proteomes" id="UP000034350"/>
    </source>
</evidence>
<dbReference type="GeneID" id="36321556"/>
<sequence>MIHTNIPIFSSFALAFGCTKIFKKIYASFDSVKTYKSKKTILVIDPFTTLLNYKFSFWKFNYIFTKRHFTEEFIFNLGYMYDIIFITDNSLINKNIYDFIDPLGISVYRMYTRNKKGEIEHLKKENKVIILENKDTEDSCSLNIKPFGLLSSKYELFDVVNFLTTLNFMKEKNHIKILEFYKNKDFYISFDKIQKKLYQMRNMLNLFSVNRYEEIKKQIYKEKINNYKINKEELLKYK</sequence>
<dbReference type="EMBL" id="JPQZ01000009">
    <property type="protein sequence ID" value="KKO75929.1"/>
    <property type="molecule type" value="Genomic_DNA"/>
</dbReference>
<dbReference type="VEuPathDB" id="MicrosporidiaDB:AAJ76_900048724"/>
<keyword evidence="2" id="KW-1185">Reference proteome</keyword>
<name>A0A0F9ZEV1_9MICR</name>
<proteinExistence type="predicted"/>